<keyword evidence="11" id="KW-1185">Reference proteome</keyword>
<feature type="domain" description="Protein kinase" evidence="9">
    <location>
        <begin position="12"/>
        <end position="274"/>
    </location>
</feature>
<dbReference type="PANTHER" id="PTHR43289:SF6">
    <property type="entry name" value="SERINE_THREONINE-PROTEIN KINASE NEKL-3"/>
    <property type="match status" value="1"/>
</dbReference>
<feature type="compositionally biased region" description="Pro residues" evidence="8">
    <location>
        <begin position="522"/>
        <end position="532"/>
    </location>
</feature>
<dbReference type="PROSITE" id="PS50231">
    <property type="entry name" value="RICIN_B_LECTIN"/>
    <property type="match status" value="1"/>
</dbReference>
<sequence>MSGGGTVLGGRYRLVERIGGGGMGSVWRAEDEVLGRQVAVKVLHRALFEEGTFAARFKREAQLLAALRHPGIVDVHDYGEGEEESGERAAFIVMELVEGRPLNEVLADGGVMGAERALGLLATALDALEAAHRRGIVHRDLKPSNLMLRGDDQLTVTDFGIARALASSRITASHTVLGTALYMAPEQAEGAATTPASDLYSIGVVCYELLTGEPPFLGESVLEVALKHIRDPAPELPSDIPPAVRELVAKALAKRPEDRFADAAAMAAAARAALTDGAAAAAPTVRVLPAPAPVPAPATQPALPVVDDGPVADEVPVAKDAPVAEAGDAAASGKAAPAPETPGKDEPGKDGTGDHGTGKDRTEKDAPGEAGARAATERSTRRSRRRLLVPFIVPVIITAGTGTVLLIDRPSYRADAEAPGPQQSAPASGGSAGPAGTASAAGAPAPTPVDAAAQATAVPSAPGAGPAAPGAGTQPGSQQSNAAGTASRRERGRTARRPSGAGGQGTTPRGGAPTPAAGASAPPAPATQPAPAPTTVAPAPAVPQGCGGTNWGAIVNVGDNLKIGLAKDGPAGGTPAVMGGYTAYGWVHSVPSSWHHFNPCNMNAPEFVQTTDGRAALSDGFSFLANWKVDPATTSGAVLLKDYMGSKCLTDNGAGNQLTMATCTPGNKAQEWRIP</sequence>
<feature type="compositionally biased region" description="Low complexity" evidence="8">
    <location>
        <begin position="533"/>
        <end position="543"/>
    </location>
</feature>
<dbReference type="GO" id="GO:0016301">
    <property type="term" value="F:kinase activity"/>
    <property type="evidence" value="ECO:0007669"/>
    <property type="project" value="UniProtKB-KW"/>
</dbReference>
<dbReference type="PROSITE" id="PS00108">
    <property type="entry name" value="PROTEIN_KINASE_ST"/>
    <property type="match status" value="1"/>
</dbReference>
<evidence type="ECO:0000256" key="2">
    <source>
        <dbReference type="ARBA" id="ARBA00022527"/>
    </source>
</evidence>
<keyword evidence="4 7" id="KW-0547">Nucleotide-binding</keyword>
<evidence type="ECO:0000256" key="5">
    <source>
        <dbReference type="ARBA" id="ARBA00022777"/>
    </source>
</evidence>
<dbReference type="PROSITE" id="PS50011">
    <property type="entry name" value="PROTEIN_KINASE_DOM"/>
    <property type="match status" value="1"/>
</dbReference>
<dbReference type="CDD" id="cd14014">
    <property type="entry name" value="STKc_PknB_like"/>
    <property type="match status" value="1"/>
</dbReference>
<evidence type="ECO:0000313" key="10">
    <source>
        <dbReference type="EMBL" id="WUS60618.1"/>
    </source>
</evidence>
<dbReference type="Pfam" id="PF00069">
    <property type="entry name" value="Pkinase"/>
    <property type="match status" value="1"/>
</dbReference>
<dbReference type="EMBL" id="CP108482">
    <property type="protein sequence ID" value="WUS60618.1"/>
    <property type="molecule type" value="Genomic_DNA"/>
</dbReference>
<dbReference type="PROSITE" id="PS00107">
    <property type="entry name" value="PROTEIN_KINASE_ATP"/>
    <property type="match status" value="1"/>
</dbReference>
<evidence type="ECO:0000256" key="6">
    <source>
        <dbReference type="ARBA" id="ARBA00022840"/>
    </source>
</evidence>
<dbReference type="Gene3D" id="1.10.510.10">
    <property type="entry name" value="Transferase(Phosphotransferase) domain 1"/>
    <property type="match status" value="1"/>
</dbReference>
<reference evidence="10 11" key="1">
    <citation type="submission" date="2022-10" db="EMBL/GenBank/DDBJ databases">
        <title>The complete genomes of actinobacterial strains from the NBC collection.</title>
        <authorList>
            <person name="Joergensen T.S."/>
            <person name="Alvarez Arevalo M."/>
            <person name="Sterndorff E.B."/>
            <person name="Faurdal D."/>
            <person name="Vuksanovic O."/>
            <person name="Mourched A.-S."/>
            <person name="Charusanti P."/>
            <person name="Shaw S."/>
            <person name="Blin K."/>
            <person name="Weber T."/>
        </authorList>
    </citation>
    <scope>NUCLEOTIDE SEQUENCE [LARGE SCALE GENOMIC DNA]</scope>
    <source>
        <strain evidence="10 11">NBC_01247</strain>
    </source>
</reference>
<dbReference type="InterPro" id="IPR000719">
    <property type="entry name" value="Prot_kinase_dom"/>
</dbReference>
<feature type="compositionally biased region" description="Basic and acidic residues" evidence="8">
    <location>
        <begin position="342"/>
        <end position="367"/>
    </location>
</feature>
<dbReference type="SUPFAM" id="SSF56112">
    <property type="entry name" value="Protein kinase-like (PK-like)"/>
    <property type="match status" value="1"/>
</dbReference>
<evidence type="ECO:0000256" key="4">
    <source>
        <dbReference type="ARBA" id="ARBA00022741"/>
    </source>
</evidence>
<evidence type="ECO:0000256" key="3">
    <source>
        <dbReference type="ARBA" id="ARBA00022679"/>
    </source>
</evidence>
<organism evidence="10 11">
    <name type="scientific">Kitasatospora herbaricolor</name>
    <dbReference type="NCBI Taxonomy" id="68217"/>
    <lineage>
        <taxon>Bacteria</taxon>
        <taxon>Bacillati</taxon>
        <taxon>Actinomycetota</taxon>
        <taxon>Actinomycetes</taxon>
        <taxon>Kitasatosporales</taxon>
        <taxon>Streptomycetaceae</taxon>
        <taxon>Kitasatospora</taxon>
    </lineage>
</organism>
<protein>
    <recommendedName>
        <fullName evidence="1">non-specific serine/threonine protein kinase</fullName>
        <ecNumber evidence="1">2.7.11.1</ecNumber>
    </recommendedName>
</protein>
<feature type="region of interest" description="Disordered" evidence="8">
    <location>
        <begin position="415"/>
        <end position="543"/>
    </location>
</feature>
<keyword evidence="2" id="KW-0723">Serine/threonine-protein kinase</keyword>
<evidence type="ECO:0000256" key="8">
    <source>
        <dbReference type="SAM" id="MobiDB-lite"/>
    </source>
</evidence>
<feature type="binding site" evidence="7">
    <location>
        <position position="41"/>
    </location>
    <ligand>
        <name>ATP</name>
        <dbReference type="ChEBI" id="CHEBI:30616"/>
    </ligand>
</feature>
<keyword evidence="3" id="KW-0808">Transferase</keyword>
<dbReference type="InterPro" id="IPR008271">
    <property type="entry name" value="Ser/Thr_kinase_AS"/>
</dbReference>
<dbReference type="RefSeq" id="WP_329611542.1">
    <property type="nucleotide sequence ID" value="NZ_CP108482.1"/>
</dbReference>
<feature type="compositionally biased region" description="Low complexity" evidence="8">
    <location>
        <begin position="506"/>
        <end position="521"/>
    </location>
</feature>
<feature type="region of interest" description="Disordered" evidence="8">
    <location>
        <begin position="324"/>
        <end position="381"/>
    </location>
</feature>
<evidence type="ECO:0000313" key="11">
    <source>
        <dbReference type="Proteomes" id="UP001432014"/>
    </source>
</evidence>
<feature type="compositionally biased region" description="Low complexity" evidence="8">
    <location>
        <begin position="418"/>
        <end position="486"/>
    </location>
</feature>
<evidence type="ECO:0000259" key="9">
    <source>
        <dbReference type="PROSITE" id="PS50011"/>
    </source>
</evidence>
<gene>
    <name evidence="10" type="ORF">OG469_37095</name>
</gene>
<proteinExistence type="predicted"/>
<keyword evidence="6 7" id="KW-0067">ATP-binding</keyword>
<dbReference type="SMART" id="SM00220">
    <property type="entry name" value="S_TKc"/>
    <property type="match status" value="1"/>
</dbReference>
<evidence type="ECO:0000256" key="1">
    <source>
        <dbReference type="ARBA" id="ARBA00012513"/>
    </source>
</evidence>
<dbReference type="Gene3D" id="2.80.10.50">
    <property type="match status" value="1"/>
</dbReference>
<accession>A0ABZ1WIL9</accession>
<keyword evidence="5 10" id="KW-0418">Kinase</keyword>
<feature type="compositionally biased region" description="Low complexity" evidence="8">
    <location>
        <begin position="324"/>
        <end position="338"/>
    </location>
</feature>
<dbReference type="InterPro" id="IPR011009">
    <property type="entry name" value="Kinase-like_dom_sf"/>
</dbReference>
<dbReference type="InterPro" id="IPR017441">
    <property type="entry name" value="Protein_kinase_ATP_BS"/>
</dbReference>
<evidence type="ECO:0000256" key="7">
    <source>
        <dbReference type="PROSITE-ProRule" id="PRU10141"/>
    </source>
</evidence>
<dbReference type="Gene3D" id="3.30.200.20">
    <property type="entry name" value="Phosphorylase Kinase, domain 1"/>
    <property type="match status" value="1"/>
</dbReference>
<name>A0ABZ1WIL9_9ACTN</name>
<dbReference type="EC" id="2.7.11.1" evidence="1"/>
<dbReference type="Proteomes" id="UP001432014">
    <property type="component" value="Chromosome"/>
</dbReference>
<dbReference type="PANTHER" id="PTHR43289">
    <property type="entry name" value="MITOGEN-ACTIVATED PROTEIN KINASE KINASE KINASE 20-RELATED"/>
    <property type="match status" value="1"/>
</dbReference>